<keyword evidence="5" id="KW-1185">Reference proteome</keyword>
<evidence type="ECO:0000313" key="5">
    <source>
        <dbReference type="Proteomes" id="UP001652642"/>
    </source>
</evidence>
<evidence type="ECO:0000256" key="3">
    <source>
        <dbReference type="SAM" id="MobiDB-lite"/>
    </source>
</evidence>
<accession>A0ABM5FV84</accession>
<feature type="domain" description="Beta/gamma crystallin 'Greek key'" evidence="4">
    <location>
        <begin position="2116"/>
        <end position="2158"/>
    </location>
</feature>
<sequence length="2306" mass="255132">MSGGSGRRRTGSSWHSGFSRLFSRTPSKEPEEGSEVAPPRQGASSFETNEHESAHVVGQRKESNPLPELLKFSISDNKNLSTEELSRSSTQEELKKAKSLPSLAHEGKTSSNNRQIKEGFFQYLGSLFGISSKSSYKENERATVGDVQNKTEKDISDVSSHHKSGPSEHLKSEIFVISTTENELGASSKNEDIKAVETTSSGSWHLQKPQKQFAEASKKTTCDLGAPSVTYATYRGSARIKQLLKKQAELEQEEGNLTSINSSTTGIKENQTANFPNSEITIKTNPESEDDKKDLQANISLAEMDLEGSSKDILDSGEHRELKNKSTFMTEMETIKNCIEELVSVKHSLVSNTPEGNRNLFLEPVLLPKEANSSCQNRDPVKMNSENSRLLGEGEKMLGEIQMQLQSNSAAIVGSQKAMHICAFSNKERKETTQHEFSFHPSVHSTDNEQPLLEDKSSADSWTEEFKSKSPSQVCSLNNTVSKGEAVDQVVNIKEDTHKNVKTEHKEQNHQVILQDELPVLLQNSECKEVTLKVDVNTPAEPTDIVTDRGTFNKNGTESENSTGLLMHAGMQNNSNFSVISETEINDAAIRNLCVPAMEFGHVGMTEVPLDATEINNTNTCLLVVEYNNMESQVACSPDLTVVPVDGVIQSSEAKDDSCHHFAKRDEVDILVKTSGSLKVPLQLENNTGTATTPKHIFSPLNSLAKSAETNVPLFNEMRNHLESKIILPALETEDVTTVSPTDVCLPKDSLPDINLEKNNTAPIFNSPSLTDFVANSFIFEDNMHLDTVPKIVPNYEKQSLLEASGSLTDKQENIKQSLRAPAVVGSAESNCSRVSPLENVPHSKVSGFLCPLSAAESENLICFSNASLEAGNTVKNNIHSDPARISDTRCEIWSCSEERDNKTESCPVHSKSVLAKEDLPISAVEKTSSSATCSEDTSKCCSPVGETTDVVFLHKINFLPIKSENFPGQISLKRESNFLPPESPSEHAYLSPLLQPVAYNVTDVEPVKAVLGVSSRTQESKDVQETSSGQPSLHSLAGTTSKNPAEMDNPAVTALSAELNGPFFEKTLKDVETEKRVQSRSPDLTVLFKIADELVDAVLHLAIEELRSKQTACVCQTNDIKDNLLEPGLQKDEKTRKMLSKSKEIPSRNSALIHVNESCIRKLAGVKGEETLGTDKRMSFGITDEIDLALIAKEIVDEVINAAKQNLMCNHEENLSKTVSQNSGLGSKTKVSEELKTVRELTDECCSVSSDAVPRLIGQGKVASSFTPLKEESKDITDQEIIPNNVFPCQTNGDEQLGPIVAVEPSHTEVDNNKNTKDTNYITHRTDAGDNIGNWTADNKSKISTCSINGEVVITEEQLLSCPLVSVSVTSCTSDSETYTCTSGKAKDEYVPISSLGYNMRKVHPECIFKEVKDAAFLREKSHESCYEIIGEGGYSKVEKSCIASDLSIASQSPKTSPKSDFAQEEEAVAGQDFSMANVFKESYLDVHDDRDEAKSPKVLTFSPPAEWEGNSSFTILYEDALYNESDCISTEEPEHPLSPPDHSLDNNQQLAMCVSGKGKLESDHLYKENDQSRKMLDNTCPETFLTVEAKRYRVYPFSLSPIYEDDSSQEDIHSTDISPGGHLNEKSTDSQSLSVLSLLQSVSERLKSSNCYNEEEEEEVCEGSSQENEEEAYIDSHYSNNSSIAVPENITQSELLFRCSHFLSSEALNTEEALPFKSTYSAHLLQKSDSSIKSFSRSAYSERLHSRRNYLGEKENQFGSILLPKDQQPENSSLQKLTTSQGCPVDRERLKCNPRPGKMVICGVYGNIKKHEIYHDVVDATAWVLSKEVLIRVVRGCWVLYEKPRYQGQKYILEEGEKMLSDILNLHCEEHQGNITIGSVRQIMKDCSVPEIQLYPQDDSDCFAISIQSAVTDVGELRVRNPALSVKAGVWLAYSDVNYKGTVMVLEENHGSCETSAADIKSLRPLKMGGLKVQMPHNVKMIIYEKSHFGGWCKEISENTDCVPMVLENAGDFQGVGSVRVIGGIWVAYEKERYKGQQYLLEEGEYEDWHSWGATNNSLMSLRFLQADFMDSEVTLSKTSEDDGKLLNIVNQEIPDLELAGFGLVTRSINVKSGVWVAYQQKYFCGEQYVLEKGKYKCFLDWGGSSENIMSIRPVKLEPLGNNEPTHWIKAFNKTHFQGTCVDFTEEATDLESFTPCSFKVLRGCWLLCYQGETGDNWCVLEEDLYADLASCGCPAAAVKSLKPVEYVFAEPFISRLQEAVSSVLNKGLHFLTQSVWWNKLLLLPPSSLQAELKAEGNNLCRPY</sequence>
<feature type="domain" description="Beta/gamma crystallin 'Greek key'" evidence="4">
    <location>
        <begin position="1931"/>
        <end position="1969"/>
    </location>
</feature>
<dbReference type="SUPFAM" id="SSF49695">
    <property type="entry name" value="gamma-Crystallin-like"/>
    <property type="match status" value="3"/>
</dbReference>
<dbReference type="Gene3D" id="2.60.20.10">
    <property type="entry name" value="Crystallins"/>
    <property type="match status" value="5"/>
</dbReference>
<dbReference type="PRINTS" id="PR01367">
    <property type="entry name" value="BGCRYSTALLIN"/>
</dbReference>
<feature type="region of interest" description="Disordered" evidence="3">
    <location>
        <begin position="1014"/>
        <end position="1046"/>
    </location>
</feature>
<evidence type="ECO:0000256" key="2">
    <source>
        <dbReference type="ARBA" id="ARBA00022737"/>
    </source>
</evidence>
<feature type="region of interest" description="Disordered" evidence="3">
    <location>
        <begin position="1607"/>
        <end position="1631"/>
    </location>
</feature>
<name>A0ABM5FV84_9SAUR</name>
<feature type="compositionally biased region" description="Basic and acidic residues" evidence="3">
    <location>
        <begin position="48"/>
        <end position="63"/>
    </location>
</feature>
<dbReference type="SMART" id="SM00247">
    <property type="entry name" value="XTALbg"/>
    <property type="match status" value="5"/>
</dbReference>
<dbReference type="GeneID" id="110088206"/>
<feature type="domain" description="Beta/gamma crystallin 'Greek key'" evidence="4">
    <location>
        <begin position="2026"/>
        <end position="2068"/>
    </location>
</feature>
<feature type="domain" description="Beta/gamma crystallin 'Greek key'" evidence="4">
    <location>
        <begin position="1981"/>
        <end position="2025"/>
    </location>
</feature>
<feature type="compositionally biased region" description="Polar residues" evidence="3">
    <location>
        <begin position="1026"/>
        <end position="1044"/>
    </location>
</feature>
<feature type="compositionally biased region" description="Acidic residues" evidence="3">
    <location>
        <begin position="1655"/>
        <end position="1672"/>
    </location>
</feature>
<feature type="region of interest" description="Disordered" evidence="3">
    <location>
        <begin position="1650"/>
        <end position="1672"/>
    </location>
</feature>
<proteinExistence type="inferred from homology"/>
<dbReference type="PANTHER" id="PTHR11818:SF38">
    <property type="entry name" value="VERY LARGE A-KINASE ANCHOR PROTEIN"/>
    <property type="match status" value="1"/>
</dbReference>
<gene>
    <name evidence="6" type="primary">CRYBG3</name>
</gene>
<feature type="compositionally biased region" description="Basic residues" evidence="3">
    <location>
        <begin position="1"/>
        <end position="10"/>
    </location>
</feature>
<evidence type="ECO:0000313" key="6">
    <source>
        <dbReference type="RefSeq" id="XP_072849312.1"/>
    </source>
</evidence>
<dbReference type="RefSeq" id="XP_072849312.1">
    <property type="nucleotide sequence ID" value="XM_072993211.1"/>
</dbReference>
<feature type="compositionally biased region" description="Polar residues" evidence="3">
    <location>
        <begin position="74"/>
        <end position="83"/>
    </location>
</feature>
<feature type="region of interest" description="Disordered" evidence="3">
    <location>
        <begin position="138"/>
        <end position="170"/>
    </location>
</feature>
<dbReference type="InterPro" id="IPR011024">
    <property type="entry name" value="G_crystallin-like"/>
</dbReference>
<dbReference type="PANTHER" id="PTHR11818">
    <property type="entry name" value="BETA/GAMMA CRYSTALLIN"/>
    <property type="match status" value="1"/>
</dbReference>
<comment type="similarity">
    <text evidence="1">Belongs to the beta/gamma-crystallin family.</text>
</comment>
<dbReference type="InterPro" id="IPR001064">
    <property type="entry name" value="Beta/gamma_crystallin"/>
</dbReference>
<feature type="region of interest" description="Disordered" evidence="3">
    <location>
        <begin position="1"/>
        <end position="111"/>
    </location>
</feature>
<protein>
    <submittedName>
        <fullName evidence="6">Very large A-kinase anchor protein</fullName>
    </submittedName>
</protein>
<organism evidence="5 6">
    <name type="scientific">Pogona vitticeps</name>
    <name type="common">central bearded dragon</name>
    <dbReference type="NCBI Taxonomy" id="103695"/>
    <lineage>
        <taxon>Eukaryota</taxon>
        <taxon>Metazoa</taxon>
        <taxon>Chordata</taxon>
        <taxon>Craniata</taxon>
        <taxon>Vertebrata</taxon>
        <taxon>Euteleostomi</taxon>
        <taxon>Lepidosauria</taxon>
        <taxon>Squamata</taxon>
        <taxon>Bifurcata</taxon>
        <taxon>Unidentata</taxon>
        <taxon>Episquamata</taxon>
        <taxon>Toxicofera</taxon>
        <taxon>Iguania</taxon>
        <taxon>Acrodonta</taxon>
        <taxon>Agamidae</taxon>
        <taxon>Amphibolurinae</taxon>
        <taxon>Pogona</taxon>
    </lineage>
</organism>
<reference evidence="6" key="1">
    <citation type="submission" date="2025-08" db="UniProtKB">
        <authorList>
            <consortium name="RefSeq"/>
        </authorList>
    </citation>
    <scope>IDENTIFICATION</scope>
</reference>
<keyword evidence="2" id="KW-0677">Repeat</keyword>
<dbReference type="InterPro" id="IPR050252">
    <property type="entry name" value="Beta/Gamma-Crystallin"/>
</dbReference>
<feature type="domain" description="Beta/gamma crystallin 'Greek key'" evidence="4">
    <location>
        <begin position="1838"/>
        <end position="1886"/>
    </location>
</feature>
<dbReference type="Pfam" id="PF00030">
    <property type="entry name" value="Crystall"/>
    <property type="match status" value="4"/>
</dbReference>
<dbReference type="PROSITE" id="PS50915">
    <property type="entry name" value="CRYSTALLIN_BETA_GAMMA"/>
    <property type="match status" value="5"/>
</dbReference>
<evidence type="ECO:0000259" key="4">
    <source>
        <dbReference type="PROSITE" id="PS50915"/>
    </source>
</evidence>
<evidence type="ECO:0000256" key="1">
    <source>
        <dbReference type="ARBA" id="ARBA00009646"/>
    </source>
</evidence>
<feature type="compositionally biased region" description="Basic and acidic residues" evidence="3">
    <location>
        <begin position="84"/>
        <end position="96"/>
    </location>
</feature>
<dbReference type="Proteomes" id="UP001652642">
    <property type="component" value="Chromosome 3"/>
</dbReference>